<comment type="caution">
    <text evidence="1">The sequence shown here is derived from an EMBL/GenBank/DDBJ whole genome shotgun (WGS) entry which is preliminary data.</text>
</comment>
<dbReference type="RefSeq" id="WP_073450242.1">
    <property type="nucleotide sequence ID" value="NZ_FQYS01000009.1"/>
</dbReference>
<keyword evidence="2" id="KW-1185">Reference proteome</keyword>
<name>A0ABS0FPQ3_PSELU</name>
<accession>A0ABS0FPQ3</accession>
<evidence type="ECO:0000313" key="2">
    <source>
        <dbReference type="Proteomes" id="UP000626180"/>
    </source>
</evidence>
<evidence type="ECO:0000313" key="1">
    <source>
        <dbReference type="EMBL" id="MBF8642281.1"/>
    </source>
</evidence>
<sequence>MKGLIINNGNPSAVTVDHDGVTVTFSTFVEACKYADTIREKRFPVWPNDQMALPHLDDFDEERMDRIGQNGPDGLAYQGVGADWLREYNLLEAGQ</sequence>
<gene>
    <name evidence="1" type="ORF">IRZ65_16495</name>
</gene>
<dbReference type="Proteomes" id="UP000626180">
    <property type="component" value="Unassembled WGS sequence"/>
</dbReference>
<reference evidence="1 2" key="1">
    <citation type="submission" date="2020-10" db="EMBL/GenBank/DDBJ databases">
        <title>Genome sequences of Pseudomonas isolates.</title>
        <authorList>
            <person name="Wessels L."/>
            <person name="Reich F."/>
            <person name="Hammerl J."/>
        </authorList>
    </citation>
    <scope>NUCLEOTIDE SEQUENCE [LARGE SCALE GENOMIC DNA]</scope>
    <source>
        <strain evidence="1 2">20-MO00624-0</strain>
    </source>
</reference>
<evidence type="ECO:0008006" key="3">
    <source>
        <dbReference type="Google" id="ProtNLM"/>
    </source>
</evidence>
<proteinExistence type="predicted"/>
<organism evidence="1 2">
    <name type="scientific">Pseudomonas luteola</name>
    <dbReference type="NCBI Taxonomy" id="47886"/>
    <lineage>
        <taxon>Bacteria</taxon>
        <taxon>Pseudomonadati</taxon>
        <taxon>Pseudomonadota</taxon>
        <taxon>Gammaproteobacteria</taxon>
        <taxon>Pseudomonadales</taxon>
        <taxon>Pseudomonadaceae</taxon>
        <taxon>Pseudomonas</taxon>
    </lineage>
</organism>
<protein>
    <recommendedName>
        <fullName evidence="3">Phage protein</fullName>
    </recommendedName>
</protein>
<dbReference type="EMBL" id="JADMCD010000009">
    <property type="protein sequence ID" value="MBF8642281.1"/>
    <property type="molecule type" value="Genomic_DNA"/>
</dbReference>